<evidence type="ECO:0000256" key="1">
    <source>
        <dbReference type="SAM" id="MobiDB-lite"/>
    </source>
</evidence>
<proteinExistence type="predicted"/>
<sequence length="175" mass="18451">MSKAGEHHHTDAVGSDSSLSVEHHPHAGRPWARGEVDLVAGVFLLVFAGLAWWFGQPLKIGTAFRMGPGFVPMLLTWALGAFGIGLIAMGLLHRGPALEGWRLKPMVLVLGAMALFGLTIESLGLLVASTLAVFVSGIAAPGFRLREVLLLASALAVGSVLLFPVALNLSLRIFP</sequence>
<evidence type="ECO:0000259" key="3">
    <source>
        <dbReference type="Pfam" id="PF07331"/>
    </source>
</evidence>
<feature type="region of interest" description="Disordered" evidence="1">
    <location>
        <begin position="1"/>
        <end position="26"/>
    </location>
</feature>
<reference evidence="4 5" key="1">
    <citation type="submission" date="2020-08" db="EMBL/GenBank/DDBJ databases">
        <title>Genomic Encyclopedia of Type Strains, Phase IV (KMG-IV): sequencing the most valuable type-strain genomes for metagenomic binning, comparative biology and taxonomic classification.</title>
        <authorList>
            <person name="Goeker M."/>
        </authorList>
    </citation>
    <scope>NUCLEOTIDE SEQUENCE [LARGE SCALE GENOMIC DNA]</scope>
    <source>
        <strain evidence="4 5">DSM 29781</strain>
    </source>
</reference>
<accession>A0A7W8M6Y1</accession>
<keyword evidence="2" id="KW-1133">Transmembrane helix</keyword>
<feature type="transmembrane region" description="Helical" evidence="2">
    <location>
        <begin position="105"/>
        <end position="128"/>
    </location>
</feature>
<keyword evidence="2" id="KW-0472">Membrane</keyword>
<dbReference type="Pfam" id="PF07331">
    <property type="entry name" value="TctB"/>
    <property type="match status" value="1"/>
</dbReference>
<dbReference type="InterPro" id="IPR009936">
    <property type="entry name" value="DUF1468"/>
</dbReference>
<gene>
    <name evidence="4" type="ORF">HNQ70_000355</name>
</gene>
<organism evidence="4 5">
    <name type="scientific">Quisquiliibacterium transsilvanicum</name>
    <dbReference type="NCBI Taxonomy" id="1549638"/>
    <lineage>
        <taxon>Bacteria</taxon>
        <taxon>Pseudomonadati</taxon>
        <taxon>Pseudomonadota</taxon>
        <taxon>Betaproteobacteria</taxon>
        <taxon>Burkholderiales</taxon>
        <taxon>Burkholderiaceae</taxon>
        <taxon>Quisquiliibacterium</taxon>
    </lineage>
</organism>
<dbReference type="RefSeq" id="WP_183963692.1">
    <property type="nucleotide sequence ID" value="NZ_BAABEW010000016.1"/>
</dbReference>
<dbReference type="Proteomes" id="UP000532440">
    <property type="component" value="Unassembled WGS sequence"/>
</dbReference>
<feature type="transmembrane region" description="Helical" evidence="2">
    <location>
        <begin position="74"/>
        <end position="93"/>
    </location>
</feature>
<feature type="domain" description="DUF1468" evidence="3">
    <location>
        <begin position="39"/>
        <end position="171"/>
    </location>
</feature>
<feature type="transmembrane region" description="Helical" evidence="2">
    <location>
        <begin position="36"/>
        <end position="54"/>
    </location>
</feature>
<evidence type="ECO:0000313" key="4">
    <source>
        <dbReference type="EMBL" id="MBB5270371.1"/>
    </source>
</evidence>
<evidence type="ECO:0000313" key="5">
    <source>
        <dbReference type="Proteomes" id="UP000532440"/>
    </source>
</evidence>
<keyword evidence="5" id="KW-1185">Reference proteome</keyword>
<feature type="transmembrane region" description="Helical" evidence="2">
    <location>
        <begin position="148"/>
        <end position="171"/>
    </location>
</feature>
<name>A0A7W8M6Y1_9BURK</name>
<comment type="caution">
    <text evidence="4">The sequence shown here is derived from an EMBL/GenBank/DDBJ whole genome shotgun (WGS) entry which is preliminary data.</text>
</comment>
<protein>
    <submittedName>
        <fullName evidence="4">Putative tricarboxylic transport membrane protein</fullName>
    </submittedName>
</protein>
<dbReference type="AlphaFoldDB" id="A0A7W8M6Y1"/>
<feature type="compositionally biased region" description="Basic and acidic residues" evidence="1">
    <location>
        <begin position="1"/>
        <end position="11"/>
    </location>
</feature>
<dbReference type="EMBL" id="JACHGB010000001">
    <property type="protein sequence ID" value="MBB5270371.1"/>
    <property type="molecule type" value="Genomic_DNA"/>
</dbReference>
<evidence type="ECO:0000256" key="2">
    <source>
        <dbReference type="SAM" id="Phobius"/>
    </source>
</evidence>
<keyword evidence="2" id="KW-0812">Transmembrane</keyword>